<evidence type="ECO:0008006" key="4">
    <source>
        <dbReference type="Google" id="ProtNLM"/>
    </source>
</evidence>
<gene>
    <name evidence="2" type="ORF">CCGE525_23985</name>
</gene>
<dbReference type="Gene3D" id="3.90.550.10">
    <property type="entry name" value="Spore Coat Polysaccharide Biosynthesis Protein SpsA, Chain A"/>
    <property type="match status" value="1"/>
</dbReference>
<feature type="region of interest" description="Disordered" evidence="1">
    <location>
        <begin position="235"/>
        <end position="255"/>
    </location>
</feature>
<evidence type="ECO:0000256" key="1">
    <source>
        <dbReference type="SAM" id="MobiDB-lite"/>
    </source>
</evidence>
<keyword evidence="2" id="KW-0614">Plasmid</keyword>
<reference evidence="2 3" key="1">
    <citation type="submission" date="2018-10" db="EMBL/GenBank/DDBJ databases">
        <title>Rhizobium etli, R. leguminosarum and a new Rhizobium genospecies from Phaseolus dumosus.</title>
        <authorList>
            <person name="Ramirez-Puebla S.T."/>
            <person name="Rogel-Hernandez M.A."/>
            <person name="Guerrero G."/>
            <person name="Ormeno-Orrillo E."/>
            <person name="Martinez-Romero J.C."/>
            <person name="Negrete-Yankelevich S."/>
            <person name="Martinez-Romero E."/>
        </authorList>
    </citation>
    <scope>NUCLEOTIDE SEQUENCE [LARGE SCALE GENOMIC DNA]</scope>
    <source>
        <strain evidence="2 3">CCGE525</strain>
        <plasmid evidence="3">prccge525c</plasmid>
    </source>
</reference>
<protein>
    <recommendedName>
        <fullName evidence="4">Glycosyltransferase</fullName>
    </recommendedName>
</protein>
<evidence type="ECO:0000313" key="2">
    <source>
        <dbReference type="EMBL" id="AYG61927.1"/>
    </source>
</evidence>
<geneLocation type="plasmid" evidence="3">
    <name>prccge525c</name>
</geneLocation>
<dbReference type="RefSeq" id="WP_120706864.1">
    <property type="nucleotide sequence ID" value="NZ_CP032695.1"/>
</dbReference>
<dbReference type="OrthoDB" id="561165at2"/>
<sequence length="255" mass="28052">MTENRLVFIATPCFGGMVAKDYMQSIISLMQVGAQSGVQLTLALLGNDALITRSRNTLVSHFLNDTAATHMLFVDADISFEPEQVMRLLNVDKDVVAAMYPIKDYDWSSAAKAPLRDAETLAEAALHYVGTPLTGPNAEWDGDFVTAIYAGTGMLLIKRAVIEKMIAAYPDLRYGAIHAYPGAKRTPATQYALFESLIEEETGIYLSEDFAFCHRWRALGGEIWLDTGSRLSHTGAHRFAGNPRPRYEAPAASRT</sequence>
<dbReference type="AlphaFoldDB" id="A0A387FVX9"/>
<dbReference type="KEGG" id="rjg:CCGE525_23985"/>
<dbReference type="InterPro" id="IPR029044">
    <property type="entry name" value="Nucleotide-diphossugar_trans"/>
</dbReference>
<name>A0A387FVX9_9HYPH</name>
<keyword evidence="3" id="KW-1185">Reference proteome</keyword>
<dbReference type="SUPFAM" id="SSF53448">
    <property type="entry name" value="Nucleotide-diphospho-sugar transferases"/>
    <property type="match status" value="1"/>
</dbReference>
<proteinExistence type="predicted"/>
<organism evidence="2 3">
    <name type="scientific">Rhizobium jaguaris</name>
    <dbReference type="NCBI Taxonomy" id="1312183"/>
    <lineage>
        <taxon>Bacteria</taxon>
        <taxon>Pseudomonadati</taxon>
        <taxon>Pseudomonadota</taxon>
        <taxon>Alphaproteobacteria</taxon>
        <taxon>Hyphomicrobiales</taxon>
        <taxon>Rhizobiaceae</taxon>
        <taxon>Rhizobium/Agrobacterium group</taxon>
        <taxon>Rhizobium</taxon>
    </lineage>
</organism>
<accession>A0A387FVX9</accession>
<dbReference type="Proteomes" id="UP000282195">
    <property type="component" value="Plasmid pRCCGE525c"/>
</dbReference>
<dbReference type="EMBL" id="CP032695">
    <property type="protein sequence ID" value="AYG61927.1"/>
    <property type="molecule type" value="Genomic_DNA"/>
</dbReference>
<evidence type="ECO:0000313" key="3">
    <source>
        <dbReference type="Proteomes" id="UP000282195"/>
    </source>
</evidence>